<evidence type="ECO:0000259" key="1">
    <source>
        <dbReference type="Pfam" id="PF25767"/>
    </source>
</evidence>
<dbReference type="InParanoid" id="G7E329"/>
<dbReference type="Gene3D" id="1.25.10.10">
    <property type="entry name" value="Leucine-rich Repeat Variant"/>
    <property type="match status" value="1"/>
</dbReference>
<dbReference type="GO" id="GO:0007023">
    <property type="term" value="P:post-chaperonin tubulin folding pathway"/>
    <property type="evidence" value="ECO:0007669"/>
    <property type="project" value="InterPro"/>
</dbReference>
<evidence type="ECO:0000313" key="3">
    <source>
        <dbReference type="Proteomes" id="UP000009131"/>
    </source>
</evidence>
<dbReference type="InterPro" id="IPR058033">
    <property type="entry name" value="ARM_TBCD_2nd"/>
</dbReference>
<name>G7E329_MIXOS</name>
<keyword evidence="3" id="KW-1185">Reference proteome</keyword>
<gene>
    <name evidence="2" type="primary">Mo03886</name>
    <name evidence="2" type="ORF">E5Q_03886</name>
</gene>
<dbReference type="GO" id="GO:0005096">
    <property type="term" value="F:GTPase activator activity"/>
    <property type="evidence" value="ECO:0007669"/>
    <property type="project" value="InterPro"/>
</dbReference>
<dbReference type="GO" id="GO:0000226">
    <property type="term" value="P:microtubule cytoskeleton organization"/>
    <property type="evidence" value="ECO:0007669"/>
    <property type="project" value="TreeGrafter"/>
</dbReference>
<dbReference type="eggNOG" id="KOG1943">
    <property type="taxonomic scope" value="Eukaryota"/>
</dbReference>
<organism evidence="2 3">
    <name type="scientific">Mixia osmundae (strain CBS 9802 / IAM 14324 / JCM 22182 / KY 12970)</name>
    <dbReference type="NCBI Taxonomy" id="764103"/>
    <lineage>
        <taxon>Eukaryota</taxon>
        <taxon>Fungi</taxon>
        <taxon>Dikarya</taxon>
        <taxon>Basidiomycota</taxon>
        <taxon>Pucciniomycotina</taxon>
        <taxon>Mixiomycetes</taxon>
        <taxon>Mixiales</taxon>
        <taxon>Mixiaceae</taxon>
        <taxon>Mixia</taxon>
    </lineage>
</organism>
<proteinExistence type="predicted"/>
<dbReference type="InterPro" id="IPR033162">
    <property type="entry name" value="TBCD"/>
</dbReference>
<dbReference type="PANTHER" id="PTHR12658:SF0">
    <property type="entry name" value="TUBULIN-SPECIFIC CHAPERONE D"/>
    <property type="match status" value="1"/>
</dbReference>
<dbReference type="Pfam" id="PF25767">
    <property type="entry name" value="ARM_TBCD_2nd"/>
    <property type="match status" value="1"/>
</dbReference>
<comment type="caution">
    <text evidence="2">The sequence shown here is derived from an EMBL/GenBank/DDBJ whole genome shotgun (WGS) entry which is preliminary data.</text>
</comment>
<reference evidence="2 3" key="2">
    <citation type="journal article" date="2012" name="Open Biol.">
        <title>Characteristics of nucleosomes and linker DNA regions on the genome of the basidiomycete Mixia osmundae revealed by mono- and dinucleosome mapping.</title>
        <authorList>
            <person name="Nishida H."/>
            <person name="Kondo S."/>
            <person name="Matsumoto T."/>
            <person name="Suzuki Y."/>
            <person name="Yoshikawa H."/>
            <person name="Taylor T.D."/>
            <person name="Sugiyama J."/>
        </authorList>
    </citation>
    <scope>NUCLEOTIDE SEQUENCE [LARGE SCALE GENOMIC DNA]</scope>
    <source>
        <strain evidence="3">CBS 9802 / IAM 14324 / JCM 22182 / KY 12970</strain>
    </source>
</reference>
<accession>G7E329</accession>
<dbReference type="InterPro" id="IPR016024">
    <property type="entry name" value="ARM-type_fold"/>
</dbReference>
<evidence type="ECO:0000313" key="2">
    <source>
        <dbReference type="EMBL" id="GAA97210.1"/>
    </source>
</evidence>
<sequence length="927" mass="101227">MSDDFEDDAWPFQGKPEDILPDLRAFTTLPVLIKPAPDDNGLEERQLLALQSMLDSYADQGHLLDPHVQNMTKLLLDQQMPFFLMLRDASTSQEATERARRSACLLYTLIKVRGYKAIMPCFPHRPSDLSLPLLLLERDIAQDVIITWETRFTLLIWLSLLCMLPFALDKVGKDVHARILAIARQFLGSAGKERDGAAILLARLHARTDASPMMRRDYLAWCIQVLQDSRDAFLLIGVSTTLCRFLAELPSDASAALVMPLWGLRDLIRKASLDSRNILLSKLSLKFAGRLALLTLVEPKDISDKAEDVIADMIDYLQHKDTLVRWSAAKYLARIGKAVAADYTQQIIDATLEIAACTSTPRPEDASHGVCLFLAELCRRNAMPKTAFNATIAFAINAISFEVLRGNHGVGDAVRDAAAYLLWSLARCPDAIKAIEVQSYAIARNLVCATLFDREVHCRRAASAAFQELVGHSNAIPSGLEALALTDFSTISQRRAAFIEAAPAVASLASYHAAIVEILLSRRLSHWDASLRELSAESLGRVASAALSQSTILERLLSEADFRRDAVTLHGCLLAIRHLASSELDTTQSSKLSSLLQSALKHAKGAHAVPLLKAACTTIRFLQPGESQSLWLWSLVDAAARSDRVASHEAAAQAVASLSGRVDLAPQRNRWLSELAQDGSASPSLPLLIAASADSSESEETIAVALCNSAVQTSKPIELRTACVHAFNLRAGSHSRTLGGPSRQRVLETLLICLRDYSQDRRGDIGANLRRQAMIALPQWLTQESDELGIGLALCLGQCLDPILAVRRDALNAAEAAARIGSPSEALKAAIACLSVLRQNDVISRLDASLAAMLSLLTFEEWSSALAVAIARLCAGRMTSVYIEPVFLPFAREHPKIAQSIATKFTAPTIQPKHIRQAMDALAQRLQ</sequence>
<dbReference type="Proteomes" id="UP000009131">
    <property type="component" value="Unassembled WGS sequence"/>
</dbReference>
<protein>
    <recommendedName>
        <fullName evidence="1">Tubulin-folding cofactor D ARM repeats domain-containing protein</fullName>
    </recommendedName>
</protein>
<dbReference type="STRING" id="764103.G7E329"/>
<feature type="domain" description="Tubulin-folding cofactor D ARM repeats" evidence="1">
    <location>
        <begin position="300"/>
        <end position="480"/>
    </location>
</feature>
<dbReference type="GO" id="GO:0048487">
    <property type="term" value="F:beta-tubulin binding"/>
    <property type="evidence" value="ECO:0007669"/>
    <property type="project" value="InterPro"/>
</dbReference>
<dbReference type="GO" id="GO:0007021">
    <property type="term" value="P:tubulin complex assembly"/>
    <property type="evidence" value="ECO:0007669"/>
    <property type="project" value="InterPro"/>
</dbReference>
<dbReference type="InterPro" id="IPR011989">
    <property type="entry name" value="ARM-like"/>
</dbReference>
<dbReference type="EMBL" id="BABT02000117">
    <property type="protein sequence ID" value="GAA97210.1"/>
    <property type="molecule type" value="Genomic_DNA"/>
</dbReference>
<reference evidence="2 3" key="1">
    <citation type="journal article" date="2011" name="J. Gen. Appl. Microbiol.">
        <title>Draft genome sequencing of the enigmatic basidiomycete Mixia osmundae.</title>
        <authorList>
            <person name="Nishida H."/>
            <person name="Nagatsuka Y."/>
            <person name="Sugiyama J."/>
        </authorList>
    </citation>
    <scope>NUCLEOTIDE SEQUENCE [LARGE SCALE GENOMIC DNA]</scope>
    <source>
        <strain evidence="3">CBS 9802 / IAM 14324 / JCM 22182 / KY 12970</strain>
    </source>
</reference>
<dbReference type="AlphaFoldDB" id="G7E329"/>
<dbReference type="SUPFAM" id="SSF48371">
    <property type="entry name" value="ARM repeat"/>
    <property type="match status" value="1"/>
</dbReference>
<dbReference type="Pfam" id="PF23579">
    <property type="entry name" value="ARM_TBCD"/>
    <property type="match status" value="1"/>
</dbReference>
<dbReference type="HOGENOM" id="CLU_315234_0_0_1"/>
<dbReference type="PANTHER" id="PTHR12658">
    <property type="entry name" value="BETA-TUBULIN COFACTOR D"/>
    <property type="match status" value="1"/>
</dbReference>
<dbReference type="OrthoDB" id="1735853at2759"/>